<dbReference type="InterPro" id="IPR015415">
    <property type="entry name" value="Spast_Vps4_C"/>
</dbReference>
<dbReference type="InterPro" id="IPR003593">
    <property type="entry name" value="AAA+_ATPase"/>
</dbReference>
<dbReference type="Gene3D" id="3.40.50.300">
    <property type="entry name" value="P-loop containing nucleotide triphosphate hydrolases"/>
    <property type="match status" value="1"/>
</dbReference>
<dbReference type="PROSITE" id="PS01346">
    <property type="entry name" value="CLAUDIN"/>
    <property type="match status" value="1"/>
</dbReference>
<feature type="region of interest" description="Disordered" evidence="7">
    <location>
        <begin position="86"/>
        <end position="119"/>
    </location>
</feature>
<keyword evidence="5" id="KW-1133">Transmembrane helix</keyword>
<evidence type="ECO:0000256" key="4">
    <source>
        <dbReference type="ARBA" id="ARBA00022840"/>
    </source>
</evidence>
<evidence type="ECO:0000256" key="6">
    <source>
        <dbReference type="ARBA" id="ARBA00023136"/>
    </source>
</evidence>
<sequence length="453" mass="50478">MSTAAQKKYYEAIGCLKTAKDAEQFQNIQLAISNYSNAISKARSALQGQLTEPEKKASKELIERSNARIQELQSFIISNPSINFQQSRKQSSSLRPVRSRSQQRYQPAQVNHQQYQQSAQQQQEANLSMNSAILQERPNIKFSDVAGLTAAKQALTEAVLLPVKIPALFQGPTQPWKGILLYGPPGTGKSYLAKAVAGEANNSTFLTVSTAELTSKWVGESEKLIKSLFETARQSRPSVIFIDEIDSLVSARNGDNESESGRRIKTEFLIQMDGVSSDNKGVLLIAATNLPWALDPAMRRRFEKRIYVPLPDSDARLALIQGKLKDASHSLTNQDIRELAQSTEGFSGADISILVRDALMQPIREFQQSKYFVQKKGLDMNGVKRDGLWVACTKSTRGAKNCSWDELPANDIMRPIAGVKHFRKSIMKVRPSVSKSDLKQYEKWTKDYGEDGT</sequence>
<dbReference type="PANTHER" id="PTHR23074">
    <property type="entry name" value="AAA DOMAIN-CONTAINING"/>
    <property type="match status" value="1"/>
</dbReference>
<dbReference type="Pfam" id="PF17862">
    <property type="entry name" value="AAA_lid_3"/>
    <property type="match status" value="1"/>
</dbReference>
<dbReference type="SUPFAM" id="SSF52540">
    <property type="entry name" value="P-loop containing nucleoside triphosphate hydrolases"/>
    <property type="match status" value="1"/>
</dbReference>
<dbReference type="InterPro" id="IPR027417">
    <property type="entry name" value="P-loop_NTPase"/>
</dbReference>
<dbReference type="Pfam" id="PF00004">
    <property type="entry name" value="AAA"/>
    <property type="match status" value="1"/>
</dbReference>
<dbReference type="InterPro" id="IPR017974">
    <property type="entry name" value="Claudin_CS"/>
</dbReference>
<feature type="domain" description="AAA+ ATPase" evidence="8">
    <location>
        <begin position="175"/>
        <end position="312"/>
    </location>
</feature>
<feature type="compositionally biased region" description="Low complexity" evidence="7">
    <location>
        <begin position="109"/>
        <end position="119"/>
    </location>
</feature>
<name>A0ABR2IN43_9EUKA</name>
<dbReference type="Gene3D" id="1.10.8.60">
    <property type="match status" value="1"/>
</dbReference>
<accession>A0ABR2IN43</accession>
<evidence type="ECO:0000313" key="9">
    <source>
        <dbReference type="EMBL" id="KAK8866314.1"/>
    </source>
</evidence>
<feature type="compositionally biased region" description="Polar residues" evidence="7">
    <location>
        <begin position="86"/>
        <end position="108"/>
    </location>
</feature>
<organism evidence="9 10">
    <name type="scientific">Tritrichomonas musculus</name>
    <dbReference type="NCBI Taxonomy" id="1915356"/>
    <lineage>
        <taxon>Eukaryota</taxon>
        <taxon>Metamonada</taxon>
        <taxon>Parabasalia</taxon>
        <taxon>Tritrichomonadida</taxon>
        <taxon>Tritrichomonadidae</taxon>
        <taxon>Tritrichomonas</taxon>
    </lineage>
</organism>
<dbReference type="InterPro" id="IPR036181">
    <property type="entry name" value="MIT_dom_sf"/>
</dbReference>
<comment type="subcellular location">
    <subcellularLocation>
        <location evidence="1">Membrane</location>
        <topology evidence="1">Multi-pass membrane protein</topology>
    </subcellularLocation>
</comment>
<evidence type="ECO:0000256" key="3">
    <source>
        <dbReference type="ARBA" id="ARBA00022741"/>
    </source>
</evidence>
<keyword evidence="3" id="KW-0547">Nucleotide-binding</keyword>
<evidence type="ECO:0000313" key="10">
    <source>
        <dbReference type="Proteomes" id="UP001470230"/>
    </source>
</evidence>
<evidence type="ECO:0000259" key="8">
    <source>
        <dbReference type="SMART" id="SM00382"/>
    </source>
</evidence>
<dbReference type="EMBL" id="JAPFFF010000015">
    <property type="protein sequence ID" value="KAK8866314.1"/>
    <property type="molecule type" value="Genomic_DNA"/>
</dbReference>
<protein>
    <recommendedName>
        <fullName evidence="8">AAA+ ATPase domain-containing protein</fullName>
    </recommendedName>
</protein>
<proteinExistence type="predicted"/>
<evidence type="ECO:0000256" key="2">
    <source>
        <dbReference type="ARBA" id="ARBA00022692"/>
    </source>
</evidence>
<dbReference type="InterPro" id="IPR050304">
    <property type="entry name" value="MT-severing_AAA_ATPase"/>
</dbReference>
<keyword evidence="10" id="KW-1185">Reference proteome</keyword>
<evidence type="ECO:0000256" key="1">
    <source>
        <dbReference type="ARBA" id="ARBA00004141"/>
    </source>
</evidence>
<reference evidence="9 10" key="1">
    <citation type="submission" date="2024-04" db="EMBL/GenBank/DDBJ databases">
        <title>Tritrichomonas musculus Genome.</title>
        <authorList>
            <person name="Alves-Ferreira E."/>
            <person name="Grigg M."/>
            <person name="Lorenzi H."/>
            <person name="Galac M."/>
        </authorList>
    </citation>
    <scope>NUCLEOTIDE SEQUENCE [LARGE SCALE GENOMIC DNA]</scope>
    <source>
        <strain evidence="9 10">EAF2021</strain>
    </source>
</reference>
<dbReference type="SUPFAM" id="SSF116846">
    <property type="entry name" value="MIT domain"/>
    <property type="match status" value="1"/>
</dbReference>
<dbReference type="InterPro" id="IPR041569">
    <property type="entry name" value="AAA_lid_3"/>
</dbReference>
<dbReference type="Proteomes" id="UP001470230">
    <property type="component" value="Unassembled WGS sequence"/>
</dbReference>
<evidence type="ECO:0000256" key="7">
    <source>
        <dbReference type="SAM" id="MobiDB-lite"/>
    </source>
</evidence>
<comment type="caution">
    <text evidence="9">The sequence shown here is derived from an EMBL/GenBank/DDBJ whole genome shotgun (WGS) entry which is preliminary data.</text>
</comment>
<dbReference type="SMART" id="SM00382">
    <property type="entry name" value="AAA"/>
    <property type="match status" value="1"/>
</dbReference>
<evidence type="ECO:0000256" key="5">
    <source>
        <dbReference type="ARBA" id="ARBA00022989"/>
    </source>
</evidence>
<dbReference type="PANTHER" id="PTHR23074:SF83">
    <property type="entry name" value="VACUOLAR PROTEIN SORTING-ASSOCIATED PROTEIN 4A"/>
    <property type="match status" value="1"/>
</dbReference>
<keyword evidence="6" id="KW-0472">Membrane</keyword>
<dbReference type="InterPro" id="IPR003959">
    <property type="entry name" value="ATPase_AAA_core"/>
</dbReference>
<keyword evidence="2" id="KW-0812">Transmembrane</keyword>
<keyword evidence="4" id="KW-0067">ATP-binding</keyword>
<gene>
    <name evidence="9" type="ORF">M9Y10_009274</name>
</gene>
<dbReference type="Pfam" id="PF09336">
    <property type="entry name" value="Vps4_C"/>
    <property type="match status" value="1"/>
</dbReference>